<protein>
    <submittedName>
        <fullName evidence="1">Uncharacterized protein</fullName>
    </submittedName>
</protein>
<proteinExistence type="predicted"/>
<name>A0ABR9D657_9GAMM</name>
<gene>
    <name evidence="1" type="ORF">IE877_20710</name>
</gene>
<dbReference type="Proteomes" id="UP000652176">
    <property type="component" value="Unassembled WGS sequence"/>
</dbReference>
<accession>A0ABR9D657</accession>
<dbReference type="RefSeq" id="WP_192376488.1">
    <property type="nucleotide sequence ID" value="NZ_CAJHIV010000001.1"/>
</dbReference>
<keyword evidence="2" id="KW-1185">Reference proteome</keyword>
<evidence type="ECO:0000313" key="1">
    <source>
        <dbReference type="EMBL" id="MBD9358266.1"/>
    </source>
</evidence>
<dbReference type="EMBL" id="JACXSS010000001">
    <property type="protein sequence ID" value="MBD9358266.1"/>
    <property type="molecule type" value="Genomic_DNA"/>
</dbReference>
<comment type="caution">
    <text evidence="1">The sequence shown here is derived from an EMBL/GenBank/DDBJ whole genome shotgun (WGS) entry which is preliminary data.</text>
</comment>
<sequence>MQARSQAQQAQKAYKTMGFTHSRCTAGSIAIIATIAEEPADIPALSLGFYFYINGYVKKPGEKMTSLKKQSKRLLSEIQESANQLALLTSDLTLLEDTHELAVSLKTNVGTLNRQLAGLKKAEFNATLADSEILEILDDLIDNDPISTLEQHLFAAHTDQESGEVGEFFQQLLDKIEKLYTPLLSSIQQLTAMPDKL</sequence>
<reference evidence="1 2" key="1">
    <citation type="submission" date="2020-09" db="EMBL/GenBank/DDBJ databases">
        <title>Methylomonas albis sp. nov. and Methylomonas fluvii sp. nov.: Two cold-adapted methanotrophs from the River Elbe and an amended description of Methylovulum psychrotolerans strain Eb1.</title>
        <authorList>
            <person name="Bussmann I.K."/>
            <person name="Klings K.-W."/>
            <person name="Warnstedt J."/>
            <person name="Hoppert M."/>
            <person name="Saborowski A."/>
            <person name="Horn F."/>
            <person name="Liebner S."/>
        </authorList>
    </citation>
    <scope>NUCLEOTIDE SEQUENCE [LARGE SCALE GENOMIC DNA]</scope>
    <source>
        <strain evidence="1 2">EbA</strain>
    </source>
</reference>
<evidence type="ECO:0000313" key="2">
    <source>
        <dbReference type="Proteomes" id="UP000652176"/>
    </source>
</evidence>
<organism evidence="1 2">
    <name type="scientific">Methylomonas albis</name>
    <dbReference type="NCBI Taxonomy" id="1854563"/>
    <lineage>
        <taxon>Bacteria</taxon>
        <taxon>Pseudomonadati</taxon>
        <taxon>Pseudomonadota</taxon>
        <taxon>Gammaproteobacteria</taxon>
        <taxon>Methylococcales</taxon>
        <taxon>Methylococcaceae</taxon>
        <taxon>Methylomonas</taxon>
    </lineage>
</organism>